<dbReference type="AlphaFoldDB" id="A0A7G6U8I1"/>
<evidence type="ECO:0000313" key="2">
    <source>
        <dbReference type="EMBL" id="QND75313.1"/>
    </source>
</evidence>
<evidence type="ECO:0000313" key="3">
    <source>
        <dbReference type="Proteomes" id="UP000515291"/>
    </source>
</evidence>
<dbReference type="InterPro" id="IPR001387">
    <property type="entry name" value="Cro/C1-type_HTH"/>
</dbReference>
<protein>
    <submittedName>
        <fullName evidence="2">Helix-turn-helix transcriptional regulator</fullName>
    </submittedName>
</protein>
<dbReference type="KEGG" id="trb:HB776_05495"/>
<evidence type="ECO:0000259" key="1">
    <source>
        <dbReference type="PROSITE" id="PS50943"/>
    </source>
</evidence>
<dbReference type="SMART" id="SM00530">
    <property type="entry name" value="HTH_XRE"/>
    <property type="match status" value="1"/>
</dbReference>
<sequence>MDKYIGKRIRELRNDFDIGQDQLGKMLAVSYEQIQKYVSGQYRLSAARPFEICNVMNVSVAAMFEDYCDDAFSGA</sequence>
<dbReference type="Pfam" id="PF01381">
    <property type="entry name" value="HTH_3"/>
    <property type="match status" value="1"/>
</dbReference>
<dbReference type="SUPFAM" id="SSF47413">
    <property type="entry name" value="lambda repressor-like DNA-binding domains"/>
    <property type="match status" value="1"/>
</dbReference>
<name>A0A7G6U8I1_9BRAD</name>
<dbReference type="RefSeq" id="WP_184519438.1">
    <property type="nucleotide sequence ID" value="NZ_CP050292.1"/>
</dbReference>
<dbReference type="PROSITE" id="PS50943">
    <property type="entry name" value="HTH_CROC1"/>
    <property type="match status" value="1"/>
</dbReference>
<accession>A0A7G6U8I1</accession>
<feature type="domain" description="HTH cro/C1-type" evidence="1">
    <location>
        <begin position="9"/>
        <end position="63"/>
    </location>
</feature>
<dbReference type="InterPro" id="IPR010982">
    <property type="entry name" value="Lambda_DNA-bd_dom_sf"/>
</dbReference>
<dbReference type="Gene3D" id="1.10.260.40">
    <property type="entry name" value="lambda repressor-like DNA-binding domains"/>
    <property type="match status" value="1"/>
</dbReference>
<dbReference type="EMBL" id="CP050292">
    <property type="protein sequence ID" value="QND75313.1"/>
    <property type="molecule type" value="Genomic_DNA"/>
</dbReference>
<dbReference type="Proteomes" id="UP000515291">
    <property type="component" value="Chromosome"/>
</dbReference>
<gene>
    <name evidence="2" type="ORF">HB776_05495</name>
</gene>
<dbReference type="CDD" id="cd00093">
    <property type="entry name" value="HTH_XRE"/>
    <property type="match status" value="1"/>
</dbReference>
<proteinExistence type="predicted"/>
<dbReference type="GO" id="GO:0003677">
    <property type="term" value="F:DNA binding"/>
    <property type="evidence" value="ECO:0007669"/>
    <property type="project" value="InterPro"/>
</dbReference>
<reference evidence="3" key="1">
    <citation type="journal article" date="2020" name="Mol. Plant Microbe">
        <title>Rhizobial microsymbionts of the narrowly endemic Oxytropis species growing in Kamchatka are characterized by significant genetic diversity and possess a set of genes that are associated with T3SS and T6SS secretion systems and can affect the development of symbiosis.</title>
        <authorList>
            <person name="Safronova V."/>
            <person name="Guro P."/>
            <person name="Sazanova A."/>
            <person name="Kuznetsova I."/>
            <person name="Belimov A."/>
            <person name="Yakubov V."/>
            <person name="Chirak E."/>
            <person name="Afonin A."/>
            <person name="Gogolev Y."/>
            <person name="Andronov E."/>
            <person name="Tikhonovich I."/>
        </authorList>
    </citation>
    <scope>NUCLEOTIDE SEQUENCE [LARGE SCALE GENOMIC DNA]</scope>
    <source>
        <strain evidence="3">581</strain>
    </source>
</reference>
<organism evidence="2 3">
    <name type="scientific">Tardiphaga robiniae</name>
    <dbReference type="NCBI Taxonomy" id="943830"/>
    <lineage>
        <taxon>Bacteria</taxon>
        <taxon>Pseudomonadati</taxon>
        <taxon>Pseudomonadota</taxon>
        <taxon>Alphaproteobacteria</taxon>
        <taxon>Hyphomicrobiales</taxon>
        <taxon>Nitrobacteraceae</taxon>
        <taxon>Tardiphaga</taxon>
    </lineage>
</organism>